<dbReference type="Proteomes" id="UP000036902">
    <property type="component" value="Chromosome"/>
</dbReference>
<dbReference type="STRING" id="1134435.AC731_014425"/>
<dbReference type="Pfam" id="PF08982">
    <property type="entry name" value="AtaL"/>
    <property type="match status" value="1"/>
</dbReference>
<proteinExistence type="predicted"/>
<dbReference type="InterPro" id="IPR023393">
    <property type="entry name" value="START-like_dom_sf"/>
</dbReference>
<protein>
    <recommendedName>
        <fullName evidence="3">DUF1857 domain-containing protein</fullName>
    </recommendedName>
</protein>
<name>A0A127K7U9_9RHOO</name>
<dbReference type="Gene3D" id="3.30.530.20">
    <property type="match status" value="1"/>
</dbReference>
<evidence type="ECO:0000313" key="2">
    <source>
        <dbReference type="Proteomes" id="UP000036902"/>
    </source>
</evidence>
<sequence>MKFEHLIEVNDLANPLQDPLTREELWFGLLCRAEDARPFLPGLEACRIVERSDAGLVRDLDFGGVVIRDRVTFSPFDWIRFESEANAQHPGGSLTIRIDEPQAGALFLRFCYQTTLPETADSDDARYADFVRSAYHQSDVDTVRVIRMIAASGGLQQ</sequence>
<dbReference type="EMBL" id="CP014646">
    <property type="protein sequence ID" value="AMO38027.1"/>
    <property type="molecule type" value="Genomic_DNA"/>
</dbReference>
<organism evidence="1 2">
    <name type="scientific">Thauera humireducens</name>
    <dbReference type="NCBI Taxonomy" id="1134435"/>
    <lineage>
        <taxon>Bacteria</taxon>
        <taxon>Pseudomonadati</taxon>
        <taxon>Pseudomonadota</taxon>
        <taxon>Betaproteobacteria</taxon>
        <taxon>Rhodocyclales</taxon>
        <taxon>Zoogloeaceae</taxon>
        <taxon>Thauera</taxon>
    </lineage>
</organism>
<dbReference type="InterPro" id="IPR015075">
    <property type="entry name" value="AtaL"/>
</dbReference>
<reference evidence="2" key="1">
    <citation type="submission" date="2016-03" db="EMBL/GenBank/DDBJ databases">
        <authorList>
            <person name="Ma C."/>
            <person name="Zhou S."/>
            <person name="Yang G."/>
        </authorList>
    </citation>
    <scope>NUCLEOTIDE SEQUENCE [LARGE SCALE GENOMIC DNA]</scope>
    <source>
        <strain evidence="2">SgZ-1</strain>
    </source>
</reference>
<accession>A0A127K7U9</accession>
<dbReference type="KEGG" id="thu:AC731_014425"/>
<evidence type="ECO:0000313" key="1">
    <source>
        <dbReference type="EMBL" id="AMO38027.1"/>
    </source>
</evidence>
<keyword evidence="2" id="KW-1185">Reference proteome</keyword>
<dbReference type="SUPFAM" id="SSF55961">
    <property type="entry name" value="Bet v1-like"/>
    <property type="match status" value="1"/>
</dbReference>
<dbReference type="CDD" id="cd08863">
    <property type="entry name" value="SRPBCC_DUF1857"/>
    <property type="match status" value="1"/>
</dbReference>
<evidence type="ECO:0008006" key="3">
    <source>
        <dbReference type="Google" id="ProtNLM"/>
    </source>
</evidence>
<gene>
    <name evidence="1" type="ORF">AC731_014425</name>
</gene>
<dbReference type="RefSeq" id="WP_004263482.1">
    <property type="nucleotide sequence ID" value="NZ_CP014646.1"/>
</dbReference>
<dbReference type="AlphaFoldDB" id="A0A127K7U9"/>